<gene>
    <name evidence="6" type="ORF">LEL_08125</name>
</gene>
<evidence type="ECO:0000256" key="1">
    <source>
        <dbReference type="ARBA" id="ARBA00004123"/>
    </source>
</evidence>
<keyword evidence="7" id="KW-1185">Reference proteome</keyword>
<dbReference type="GO" id="GO:0003712">
    <property type="term" value="F:transcription coregulator activity"/>
    <property type="evidence" value="ECO:0007669"/>
    <property type="project" value="InterPro"/>
</dbReference>
<organism evidence="6 7">
    <name type="scientific">Akanthomyces lecanii RCEF 1005</name>
    <dbReference type="NCBI Taxonomy" id="1081108"/>
    <lineage>
        <taxon>Eukaryota</taxon>
        <taxon>Fungi</taxon>
        <taxon>Dikarya</taxon>
        <taxon>Ascomycota</taxon>
        <taxon>Pezizomycotina</taxon>
        <taxon>Sordariomycetes</taxon>
        <taxon>Hypocreomycetidae</taxon>
        <taxon>Hypocreales</taxon>
        <taxon>Cordycipitaceae</taxon>
        <taxon>Akanthomyces</taxon>
        <taxon>Cordyceps confragosa</taxon>
    </lineage>
</organism>
<sequence length="148" mass="16283">MERSQPASSNLMETHNRLIAAILTHYRTLMMLATVQAENDDENPTPEAIAVAGISMKQEFDGLYSSVKELITLSRKIKELWVFGALGQQDPSRAAREVRTERDVAAVAELLNGIEAARMRALAEGHGGAWEPLRKEDVQALQALAGKQ</sequence>
<keyword evidence="5" id="KW-0539">Nucleus</keyword>
<dbReference type="Proteomes" id="UP000076881">
    <property type="component" value="Unassembled WGS sequence"/>
</dbReference>
<evidence type="ECO:0000256" key="3">
    <source>
        <dbReference type="ARBA" id="ARBA00023015"/>
    </source>
</evidence>
<comment type="subcellular location">
    <subcellularLocation>
        <location evidence="1">Nucleus</location>
    </subcellularLocation>
</comment>
<dbReference type="AlphaFoldDB" id="A0A162LRH7"/>
<comment type="similarity">
    <text evidence="2">Belongs to the Mediator complex subunit 22 family.</text>
</comment>
<dbReference type="STRING" id="1081108.A0A162LRH7"/>
<evidence type="ECO:0000313" key="6">
    <source>
        <dbReference type="EMBL" id="OAA74544.1"/>
    </source>
</evidence>
<evidence type="ECO:0000256" key="4">
    <source>
        <dbReference type="ARBA" id="ARBA00023163"/>
    </source>
</evidence>
<dbReference type="OrthoDB" id="203279at2759"/>
<keyword evidence="4" id="KW-0804">Transcription</keyword>
<evidence type="ECO:0000256" key="2">
    <source>
        <dbReference type="ARBA" id="ARBA00005942"/>
    </source>
</evidence>
<reference evidence="6 7" key="1">
    <citation type="journal article" date="2016" name="Genome Biol. Evol.">
        <title>Divergent and convergent evolution of fungal pathogenicity.</title>
        <authorList>
            <person name="Shang Y."/>
            <person name="Xiao G."/>
            <person name="Zheng P."/>
            <person name="Cen K."/>
            <person name="Zhan S."/>
            <person name="Wang C."/>
        </authorList>
    </citation>
    <scope>NUCLEOTIDE SEQUENCE [LARGE SCALE GENOMIC DNA]</scope>
    <source>
        <strain evidence="6 7">RCEF 1005</strain>
    </source>
</reference>
<dbReference type="GO" id="GO:0006357">
    <property type="term" value="P:regulation of transcription by RNA polymerase II"/>
    <property type="evidence" value="ECO:0007669"/>
    <property type="project" value="InterPro"/>
</dbReference>
<comment type="caution">
    <text evidence="6">The sequence shown here is derived from an EMBL/GenBank/DDBJ whole genome shotgun (WGS) entry which is preliminary data.</text>
</comment>
<evidence type="ECO:0000313" key="7">
    <source>
        <dbReference type="Proteomes" id="UP000076881"/>
    </source>
</evidence>
<proteinExistence type="inferred from homology"/>
<dbReference type="GO" id="GO:0016592">
    <property type="term" value="C:mediator complex"/>
    <property type="evidence" value="ECO:0007669"/>
    <property type="project" value="InterPro"/>
</dbReference>
<dbReference type="InterPro" id="IPR009332">
    <property type="entry name" value="Med22"/>
</dbReference>
<dbReference type="EMBL" id="AZHF01000006">
    <property type="protein sequence ID" value="OAA74544.1"/>
    <property type="molecule type" value="Genomic_DNA"/>
</dbReference>
<evidence type="ECO:0000256" key="5">
    <source>
        <dbReference type="ARBA" id="ARBA00023242"/>
    </source>
</evidence>
<keyword evidence="3" id="KW-0805">Transcription regulation</keyword>
<name>A0A162LRH7_CORDF</name>
<accession>A0A162LRH7</accession>
<protein>
    <submittedName>
        <fullName evidence="6">Uncharacterized protein</fullName>
    </submittedName>
</protein>
<dbReference type="Pfam" id="PF06179">
    <property type="entry name" value="Med22"/>
    <property type="match status" value="1"/>
</dbReference>